<comment type="caution">
    <text evidence="2">The sequence shown here is derived from an EMBL/GenBank/DDBJ whole genome shotgun (WGS) entry which is preliminary data.</text>
</comment>
<name>A0A4C1YTY3_EUMVA</name>
<dbReference type="AlphaFoldDB" id="A0A4C1YTY3"/>
<organism evidence="2 3">
    <name type="scientific">Eumeta variegata</name>
    <name type="common">Bagworm moth</name>
    <name type="synonym">Eumeta japonica</name>
    <dbReference type="NCBI Taxonomy" id="151549"/>
    <lineage>
        <taxon>Eukaryota</taxon>
        <taxon>Metazoa</taxon>
        <taxon>Ecdysozoa</taxon>
        <taxon>Arthropoda</taxon>
        <taxon>Hexapoda</taxon>
        <taxon>Insecta</taxon>
        <taxon>Pterygota</taxon>
        <taxon>Neoptera</taxon>
        <taxon>Endopterygota</taxon>
        <taxon>Lepidoptera</taxon>
        <taxon>Glossata</taxon>
        <taxon>Ditrysia</taxon>
        <taxon>Tineoidea</taxon>
        <taxon>Psychidae</taxon>
        <taxon>Oiketicinae</taxon>
        <taxon>Eumeta</taxon>
    </lineage>
</organism>
<evidence type="ECO:0000256" key="1">
    <source>
        <dbReference type="SAM" id="MobiDB-lite"/>
    </source>
</evidence>
<gene>
    <name evidence="2" type="ORF">EVAR_98758_1</name>
</gene>
<evidence type="ECO:0000313" key="2">
    <source>
        <dbReference type="EMBL" id="GBP79618.1"/>
    </source>
</evidence>
<reference evidence="2 3" key="1">
    <citation type="journal article" date="2019" name="Commun. Biol.">
        <title>The bagworm genome reveals a unique fibroin gene that provides high tensile strength.</title>
        <authorList>
            <person name="Kono N."/>
            <person name="Nakamura H."/>
            <person name="Ohtoshi R."/>
            <person name="Tomita M."/>
            <person name="Numata K."/>
            <person name="Arakawa K."/>
        </authorList>
    </citation>
    <scope>NUCLEOTIDE SEQUENCE [LARGE SCALE GENOMIC DNA]</scope>
</reference>
<sequence length="78" mass="8845">MYQGNVSRHPVSYEESTGSPENGNLVIPKKWCETRSGRLKDSQCWLSIPPGGAALEPDNFLRRTKFDWIPISVRRRAG</sequence>
<accession>A0A4C1YTY3</accession>
<protein>
    <submittedName>
        <fullName evidence="2">Uncharacterized protein</fullName>
    </submittedName>
</protein>
<evidence type="ECO:0000313" key="3">
    <source>
        <dbReference type="Proteomes" id="UP000299102"/>
    </source>
</evidence>
<feature type="region of interest" description="Disordered" evidence="1">
    <location>
        <begin position="1"/>
        <end position="25"/>
    </location>
</feature>
<dbReference type="EMBL" id="BGZK01001421">
    <property type="protein sequence ID" value="GBP79618.1"/>
    <property type="molecule type" value="Genomic_DNA"/>
</dbReference>
<proteinExistence type="predicted"/>
<dbReference type="Proteomes" id="UP000299102">
    <property type="component" value="Unassembled WGS sequence"/>
</dbReference>
<keyword evidence="3" id="KW-1185">Reference proteome</keyword>